<gene>
    <name evidence="1" type="ORF">LCGC14_2905130</name>
</gene>
<feature type="non-terminal residue" evidence="1">
    <location>
        <position position="20"/>
    </location>
</feature>
<reference evidence="1" key="1">
    <citation type="journal article" date="2015" name="Nature">
        <title>Complex archaea that bridge the gap between prokaryotes and eukaryotes.</title>
        <authorList>
            <person name="Spang A."/>
            <person name="Saw J.H."/>
            <person name="Jorgensen S.L."/>
            <person name="Zaremba-Niedzwiedzka K."/>
            <person name="Martijn J."/>
            <person name="Lind A.E."/>
            <person name="van Eijk R."/>
            <person name="Schleper C."/>
            <person name="Guy L."/>
            <person name="Ettema T.J."/>
        </authorList>
    </citation>
    <scope>NUCLEOTIDE SEQUENCE</scope>
</reference>
<evidence type="ECO:0000313" key="1">
    <source>
        <dbReference type="EMBL" id="KKK72313.1"/>
    </source>
</evidence>
<organism evidence="1">
    <name type="scientific">marine sediment metagenome</name>
    <dbReference type="NCBI Taxonomy" id="412755"/>
    <lineage>
        <taxon>unclassified sequences</taxon>
        <taxon>metagenomes</taxon>
        <taxon>ecological metagenomes</taxon>
    </lineage>
</organism>
<name>A0A0F8XTP0_9ZZZZ</name>
<comment type="caution">
    <text evidence="1">The sequence shown here is derived from an EMBL/GenBank/DDBJ whole genome shotgun (WGS) entry which is preliminary data.</text>
</comment>
<proteinExistence type="predicted"/>
<protein>
    <submittedName>
        <fullName evidence="1">Uncharacterized protein</fullName>
    </submittedName>
</protein>
<sequence>MGLKYGDGRKPATIKLMSAV</sequence>
<dbReference type="AlphaFoldDB" id="A0A0F8XTP0"/>
<accession>A0A0F8XTP0</accession>
<dbReference type="EMBL" id="LAZR01057313">
    <property type="protein sequence ID" value="KKK72313.1"/>
    <property type="molecule type" value="Genomic_DNA"/>
</dbReference>